<feature type="transmembrane region" description="Helical" evidence="1">
    <location>
        <begin position="53"/>
        <end position="78"/>
    </location>
</feature>
<comment type="caution">
    <text evidence="2">The sequence shown here is derived from an EMBL/GenBank/DDBJ whole genome shotgun (WGS) entry which is preliminary data.</text>
</comment>
<protein>
    <submittedName>
        <fullName evidence="2">Uncharacterized protein</fullName>
    </submittedName>
</protein>
<dbReference type="Proteomes" id="UP000722750">
    <property type="component" value="Unassembled WGS sequence"/>
</dbReference>
<evidence type="ECO:0000313" key="2">
    <source>
        <dbReference type="EMBL" id="MBS1257444.1"/>
    </source>
</evidence>
<evidence type="ECO:0000256" key="1">
    <source>
        <dbReference type="SAM" id="Phobius"/>
    </source>
</evidence>
<gene>
    <name evidence="2" type="ORF">MAG551_00488</name>
</gene>
<dbReference type="AlphaFoldDB" id="A0A942A2Z2"/>
<organism evidence="2 3">
    <name type="scientific">Candidatus Scalindua arabica</name>
    <dbReference type="NCBI Taxonomy" id="1127984"/>
    <lineage>
        <taxon>Bacteria</taxon>
        <taxon>Pseudomonadati</taxon>
        <taxon>Planctomycetota</taxon>
        <taxon>Candidatus Brocadiia</taxon>
        <taxon>Candidatus Brocadiales</taxon>
        <taxon>Candidatus Scalinduaceae</taxon>
        <taxon>Candidatus Scalindua</taxon>
    </lineage>
</organism>
<keyword evidence="1" id="KW-0812">Transmembrane</keyword>
<name>A0A942A2Z2_9BACT</name>
<keyword evidence="1" id="KW-0472">Membrane</keyword>
<proteinExistence type="predicted"/>
<accession>A0A942A2Z2</accession>
<keyword evidence="1" id="KW-1133">Transmembrane helix</keyword>
<sequence>MLLLIQTLGALGGLLVFIAGIVGAKPFIGLKLNPGDDLSTAQITGVVGVLKGYLTWSLLLFSTGGACVFAAFVVYIAIT</sequence>
<reference evidence="2" key="1">
    <citation type="journal article" date="2021" name="ISME J.">
        <title>Fine-scale metabolic discontinuity in a stratified prokaryote microbiome of a Red Sea deep halocline.</title>
        <authorList>
            <person name="Michoud G."/>
            <person name="Ngugi D.K."/>
            <person name="Barozzi A."/>
            <person name="Merlino G."/>
            <person name="Calleja M.L."/>
            <person name="Delgado-Huertas A."/>
            <person name="Moran X.A.G."/>
            <person name="Daffonchio D."/>
        </authorList>
    </citation>
    <scope>NUCLEOTIDE SEQUENCE</scope>
    <source>
        <strain evidence="2">SuakinDeep_MAG55_1</strain>
    </source>
</reference>
<dbReference type="EMBL" id="JAANXD010000025">
    <property type="protein sequence ID" value="MBS1257444.1"/>
    <property type="molecule type" value="Genomic_DNA"/>
</dbReference>
<evidence type="ECO:0000313" key="3">
    <source>
        <dbReference type="Proteomes" id="UP000722750"/>
    </source>
</evidence>